<protein>
    <submittedName>
        <fullName evidence="3">Uncharacterized protein</fullName>
    </submittedName>
</protein>
<dbReference type="EMBL" id="SNRW01019356">
    <property type="protein sequence ID" value="KAA6366463.1"/>
    <property type="molecule type" value="Genomic_DNA"/>
</dbReference>
<feature type="transmembrane region" description="Helical" evidence="2">
    <location>
        <begin position="30"/>
        <end position="54"/>
    </location>
</feature>
<comment type="caution">
    <text evidence="3">The sequence shown here is derived from an EMBL/GenBank/DDBJ whole genome shotgun (WGS) entry which is preliminary data.</text>
</comment>
<feature type="region of interest" description="Disordered" evidence="1">
    <location>
        <begin position="268"/>
        <end position="341"/>
    </location>
</feature>
<keyword evidence="2" id="KW-0472">Membrane</keyword>
<gene>
    <name evidence="3" type="ORF">EZS28_038010</name>
</gene>
<feature type="compositionally biased region" description="Basic and acidic residues" evidence="1">
    <location>
        <begin position="306"/>
        <end position="316"/>
    </location>
</feature>
<keyword evidence="2" id="KW-1133">Transmembrane helix</keyword>
<name>A0A5J4U8C1_9EUKA</name>
<organism evidence="3 4">
    <name type="scientific">Streblomastix strix</name>
    <dbReference type="NCBI Taxonomy" id="222440"/>
    <lineage>
        <taxon>Eukaryota</taxon>
        <taxon>Metamonada</taxon>
        <taxon>Preaxostyla</taxon>
        <taxon>Oxymonadida</taxon>
        <taxon>Streblomastigidae</taxon>
        <taxon>Streblomastix</taxon>
    </lineage>
</organism>
<evidence type="ECO:0000256" key="1">
    <source>
        <dbReference type="SAM" id="MobiDB-lite"/>
    </source>
</evidence>
<feature type="compositionally biased region" description="Polar residues" evidence="1">
    <location>
        <begin position="321"/>
        <end position="341"/>
    </location>
</feature>
<evidence type="ECO:0000256" key="2">
    <source>
        <dbReference type="SAM" id="Phobius"/>
    </source>
</evidence>
<accession>A0A5J4U8C1</accession>
<dbReference type="AlphaFoldDB" id="A0A5J4U8C1"/>
<sequence length="363" mass="41401">EIEAREDVIAKRKQEYERAGFEEQSIGQRFFPPIISFLGLVLVALFIVSAVYAFNNAKRYNLDYDQNRLVDDILNKCKFGLEEITGGSTDRRIGMKKNDESDKLYQQGEGLCQKELSNAVNFLCDDDLIDRNAEPIDGEPVLKDTDNMIIGCNDNTTDLPLPNTTTTHTGPDACSCMTLVQMISEPVRSSEHRVRPFVVAVVRNYVRPAIQGIDLIVGIGSLVLGGLFLLYVLTVFMAWLYSIVRAYYREIEAREDVIAKRKQELDKREKQVLSKHHPETESHEPTKKQRGPRGDRELEQVQTDSEGSRGVEERNFEPPQETANIPSDATDTTSAQITTQNVEKQHCIKWESWMEKKKNKKWN</sequence>
<reference evidence="3 4" key="1">
    <citation type="submission" date="2019-03" db="EMBL/GenBank/DDBJ databases">
        <title>Single cell metagenomics reveals metabolic interactions within the superorganism composed of flagellate Streblomastix strix and complex community of Bacteroidetes bacteria on its surface.</title>
        <authorList>
            <person name="Treitli S.C."/>
            <person name="Kolisko M."/>
            <person name="Husnik F."/>
            <person name="Keeling P."/>
            <person name="Hampl V."/>
        </authorList>
    </citation>
    <scope>NUCLEOTIDE SEQUENCE [LARGE SCALE GENOMIC DNA]</scope>
    <source>
        <strain evidence="3">ST1C</strain>
    </source>
</reference>
<dbReference type="Proteomes" id="UP000324800">
    <property type="component" value="Unassembled WGS sequence"/>
</dbReference>
<evidence type="ECO:0000313" key="3">
    <source>
        <dbReference type="EMBL" id="KAA6366463.1"/>
    </source>
</evidence>
<keyword evidence="2" id="KW-0812">Transmembrane</keyword>
<proteinExistence type="predicted"/>
<evidence type="ECO:0000313" key="4">
    <source>
        <dbReference type="Proteomes" id="UP000324800"/>
    </source>
</evidence>
<feature type="compositionally biased region" description="Basic and acidic residues" evidence="1">
    <location>
        <begin position="268"/>
        <end position="299"/>
    </location>
</feature>
<feature type="transmembrane region" description="Helical" evidence="2">
    <location>
        <begin position="215"/>
        <end position="241"/>
    </location>
</feature>
<feature type="non-terminal residue" evidence="3">
    <location>
        <position position="1"/>
    </location>
</feature>